<dbReference type="RefSeq" id="XP_073998202.1">
    <property type="nucleotide sequence ID" value="XM_074142101.1"/>
</dbReference>
<dbReference type="eggNOG" id="ENOG502S3W6">
    <property type="taxonomic scope" value="Eukaryota"/>
</dbReference>
<dbReference type="HOGENOM" id="CLU_1108273_0_0_1"/>
<dbReference type="InterPro" id="IPR003604">
    <property type="entry name" value="Matrin/U1-like-C_Znf_C2H2"/>
</dbReference>
<dbReference type="GeneID" id="141461245"/>
<organism evidence="1 2">
    <name type="scientific">Rhodnius prolixus</name>
    <name type="common">Triatomid bug</name>
    <dbReference type="NCBI Taxonomy" id="13249"/>
    <lineage>
        <taxon>Eukaryota</taxon>
        <taxon>Metazoa</taxon>
        <taxon>Ecdysozoa</taxon>
        <taxon>Arthropoda</taxon>
        <taxon>Hexapoda</taxon>
        <taxon>Insecta</taxon>
        <taxon>Pterygota</taxon>
        <taxon>Neoptera</taxon>
        <taxon>Paraneoptera</taxon>
        <taxon>Hemiptera</taxon>
        <taxon>Heteroptera</taxon>
        <taxon>Panheteroptera</taxon>
        <taxon>Cimicomorpha</taxon>
        <taxon>Reduviidae</taxon>
        <taxon>Triatominae</taxon>
        <taxon>Rhodnius</taxon>
    </lineage>
</organism>
<dbReference type="PANTHER" id="PTHR46786">
    <property type="entry name" value="ZINC FINGER MATRIN-TYPE PROTEIN 3"/>
    <property type="match status" value="1"/>
</dbReference>
<dbReference type="GO" id="GO:0003676">
    <property type="term" value="F:nucleic acid binding"/>
    <property type="evidence" value="ECO:0007669"/>
    <property type="project" value="InterPro"/>
</dbReference>
<dbReference type="FunCoup" id="T1IAZ9">
    <property type="interactions" value="141"/>
</dbReference>
<accession>T1IAZ9</accession>
<dbReference type="OMA" id="EVRINAW"/>
<dbReference type="AlphaFoldDB" id="T1IAZ9"/>
<dbReference type="SUPFAM" id="SSF57667">
    <property type="entry name" value="beta-beta-alpha zinc fingers"/>
    <property type="match status" value="3"/>
</dbReference>
<dbReference type="GO" id="GO:0008270">
    <property type="term" value="F:zinc ion binding"/>
    <property type="evidence" value="ECO:0007669"/>
    <property type="project" value="InterPro"/>
</dbReference>
<name>T1IAZ9_RHOPR</name>
<proteinExistence type="predicted"/>
<dbReference type="EMBL" id="ACPB03005809">
    <property type="status" value="NOT_ANNOTATED_CDS"/>
    <property type="molecule type" value="Genomic_DNA"/>
</dbReference>
<dbReference type="Pfam" id="PF12874">
    <property type="entry name" value="zf-met"/>
    <property type="match status" value="3"/>
</dbReference>
<reference evidence="1" key="1">
    <citation type="submission" date="2015-05" db="UniProtKB">
        <authorList>
            <consortium name="EnsemblMetazoa"/>
        </authorList>
    </citation>
    <scope>IDENTIFICATION</scope>
</reference>
<evidence type="ECO:0008006" key="3">
    <source>
        <dbReference type="Google" id="ProtNLM"/>
    </source>
</evidence>
<dbReference type="PANTHER" id="PTHR46786:SF1">
    <property type="entry name" value="ZINC FINGER MATRIN-TYPE PROTEIN 3"/>
    <property type="match status" value="1"/>
</dbReference>
<dbReference type="EnsemblMetazoa" id="RPRC013470-RA">
    <property type="protein sequence ID" value="RPRC013470-PA"/>
    <property type="gene ID" value="RPRC013470"/>
</dbReference>
<dbReference type="RefSeq" id="XP_073998204.1">
    <property type="nucleotide sequence ID" value="XM_074142103.1"/>
</dbReference>
<dbReference type="InterPro" id="IPR036236">
    <property type="entry name" value="Znf_C2H2_sf"/>
</dbReference>
<dbReference type="STRING" id="13249.T1IAZ9"/>
<dbReference type="RefSeq" id="XP_073998203.1">
    <property type="nucleotide sequence ID" value="XM_074142102.1"/>
</dbReference>
<dbReference type="Proteomes" id="UP000015103">
    <property type="component" value="Unassembled WGS sequence"/>
</dbReference>
<dbReference type="VEuPathDB" id="VectorBase:RPRC013470"/>
<evidence type="ECO:0000313" key="2">
    <source>
        <dbReference type="Proteomes" id="UP000015103"/>
    </source>
</evidence>
<dbReference type="Gene3D" id="3.30.160.60">
    <property type="entry name" value="Classic Zinc Finger"/>
    <property type="match status" value="3"/>
</dbReference>
<dbReference type="SMART" id="SM00451">
    <property type="entry name" value="ZnF_U1"/>
    <property type="match status" value="3"/>
</dbReference>
<evidence type="ECO:0000313" key="1">
    <source>
        <dbReference type="EnsemblMetazoa" id="RPRC013470-PA"/>
    </source>
</evidence>
<dbReference type="SMART" id="SM00355">
    <property type="entry name" value="ZnF_C2H2"/>
    <property type="match status" value="2"/>
</dbReference>
<dbReference type="InterPro" id="IPR052644">
    <property type="entry name" value="ZMAT3"/>
</dbReference>
<dbReference type="InParanoid" id="T1IAZ9"/>
<dbReference type="InterPro" id="IPR013087">
    <property type="entry name" value="Znf_C2H2_type"/>
</dbReference>
<keyword evidence="2" id="KW-1185">Reference proteome</keyword>
<dbReference type="RefSeq" id="XP_073998205.1">
    <property type="nucleotide sequence ID" value="XM_074142104.1"/>
</dbReference>
<protein>
    <recommendedName>
        <fullName evidence="3">C2H2-type domain-containing protein</fullName>
    </recommendedName>
</protein>
<sequence>MEEKQLTQDKEESIFHEEKLTPEKEKSLEEKNSESNEQCRGEKRPIEDDTGIRELPAELKKMFKPLSCELCSVSVTSSMMAYSHYEGKPHLKNVNNYMKKHYNVESAIKKQKPVVQTFKCEVCNIELTSELVYKMHLTGKQHRKNLKRNEAPPPKINEEVDPTGRFNIGKAFVNEIPLPVPENSDLYCDLCQVFTNTKSQMEVHKKGQKHAKKAARNQLLQNINANALHKSEHYNDADVWEATANEIQNSN</sequence>